<evidence type="ECO:0000256" key="2">
    <source>
        <dbReference type="SAM" id="Phobius"/>
    </source>
</evidence>
<dbReference type="EMBL" id="JBIMZQ010000003">
    <property type="protein sequence ID" value="KAL3672550.1"/>
    <property type="molecule type" value="Genomic_DNA"/>
</dbReference>
<dbReference type="Proteomes" id="UP001632037">
    <property type="component" value="Unassembled WGS sequence"/>
</dbReference>
<keyword evidence="2" id="KW-0472">Membrane</keyword>
<organism evidence="3 4">
    <name type="scientific">Phytophthora oleae</name>
    <dbReference type="NCBI Taxonomy" id="2107226"/>
    <lineage>
        <taxon>Eukaryota</taxon>
        <taxon>Sar</taxon>
        <taxon>Stramenopiles</taxon>
        <taxon>Oomycota</taxon>
        <taxon>Peronosporomycetes</taxon>
        <taxon>Peronosporales</taxon>
        <taxon>Peronosporaceae</taxon>
        <taxon>Phytophthora</taxon>
    </lineage>
</organism>
<comment type="caution">
    <text evidence="3">The sequence shown here is derived from an EMBL/GenBank/DDBJ whole genome shotgun (WGS) entry which is preliminary data.</text>
</comment>
<accession>A0ABD3G3G6</accession>
<feature type="region of interest" description="Disordered" evidence="1">
    <location>
        <begin position="108"/>
        <end position="149"/>
    </location>
</feature>
<feature type="transmembrane region" description="Helical" evidence="2">
    <location>
        <begin position="159"/>
        <end position="180"/>
    </location>
</feature>
<dbReference type="AlphaFoldDB" id="A0ABD3G3G6"/>
<evidence type="ECO:0000256" key="1">
    <source>
        <dbReference type="SAM" id="MobiDB-lite"/>
    </source>
</evidence>
<keyword evidence="2" id="KW-1133">Transmembrane helix</keyword>
<gene>
    <name evidence="3" type="ORF">V7S43_001847</name>
</gene>
<keyword evidence="4" id="KW-1185">Reference proteome</keyword>
<protein>
    <submittedName>
        <fullName evidence="3">Uncharacterized protein</fullName>
    </submittedName>
</protein>
<reference evidence="3 4" key="1">
    <citation type="submission" date="2024-09" db="EMBL/GenBank/DDBJ databases">
        <title>Genome sequencing and assembly of Phytophthora oleae, isolate VK10A, causative agent of rot of olive drupes.</title>
        <authorList>
            <person name="Conti Taguali S."/>
            <person name="Riolo M."/>
            <person name="La Spada F."/>
            <person name="Cacciola S.O."/>
            <person name="Dionisio G."/>
        </authorList>
    </citation>
    <scope>NUCLEOTIDE SEQUENCE [LARGE SCALE GENOMIC DNA]</scope>
    <source>
        <strain evidence="3 4">VK10A</strain>
    </source>
</reference>
<evidence type="ECO:0000313" key="3">
    <source>
        <dbReference type="EMBL" id="KAL3672550.1"/>
    </source>
</evidence>
<feature type="compositionally biased region" description="Acidic residues" evidence="1">
    <location>
        <begin position="135"/>
        <end position="144"/>
    </location>
</feature>
<name>A0ABD3G3G6_9STRA</name>
<proteinExistence type="predicted"/>
<evidence type="ECO:0000313" key="4">
    <source>
        <dbReference type="Proteomes" id="UP001632037"/>
    </source>
</evidence>
<keyword evidence="2" id="KW-0812">Transmembrane</keyword>
<sequence length="182" mass="20971">MNELFRGRLNGKDQVPPARKRNLGFYFEGQYRDPLDDEFPRRKTEFPATQRRLLDEFDDAGDIEHRDTVEGDEILQVLLRANLPRAVRRRFTDSVAEAQFPSFVRELDDVPPSYGKSEETTSELSSTPHTHETERQDEDSDESSEQASPLLRWPPKAHWVGTLLIGISIVLTWPIGLAYFRG</sequence>